<dbReference type="SUPFAM" id="SSF53901">
    <property type="entry name" value="Thiolase-like"/>
    <property type="match status" value="2"/>
</dbReference>
<evidence type="ECO:0000313" key="6">
    <source>
        <dbReference type="Proteomes" id="UP000769766"/>
    </source>
</evidence>
<evidence type="ECO:0000256" key="3">
    <source>
        <dbReference type="RuleBase" id="RU003694"/>
    </source>
</evidence>
<evidence type="ECO:0000313" key="5">
    <source>
        <dbReference type="EMBL" id="MBI2877311.1"/>
    </source>
</evidence>
<dbReference type="GO" id="GO:0006633">
    <property type="term" value="P:fatty acid biosynthetic process"/>
    <property type="evidence" value="ECO:0007669"/>
    <property type="project" value="TreeGrafter"/>
</dbReference>
<protein>
    <submittedName>
        <fullName evidence="5">Beta-ketoacyl-[acyl-carrier-protein] synthase family protein</fullName>
    </submittedName>
</protein>
<dbReference type="CDD" id="cd00834">
    <property type="entry name" value="KAS_I_II"/>
    <property type="match status" value="1"/>
</dbReference>
<comment type="caution">
    <text evidence="5">The sequence shown here is derived from an EMBL/GenBank/DDBJ whole genome shotgun (WGS) entry which is preliminary data.</text>
</comment>
<organism evidence="5 6">
    <name type="scientific">Tectimicrobiota bacterium</name>
    <dbReference type="NCBI Taxonomy" id="2528274"/>
    <lineage>
        <taxon>Bacteria</taxon>
        <taxon>Pseudomonadati</taxon>
        <taxon>Nitrospinota/Tectimicrobiota group</taxon>
        <taxon>Candidatus Tectimicrobiota</taxon>
    </lineage>
</organism>
<evidence type="ECO:0000256" key="1">
    <source>
        <dbReference type="ARBA" id="ARBA00008467"/>
    </source>
</evidence>
<dbReference type="InterPro" id="IPR020841">
    <property type="entry name" value="PKS_Beta-ketoAc_synthase_dom"/>
</dbReference>
<gene>
    <name evidence="5" type="ORF">HYY20_10550</name>
</gene>
<dbReference type="PANTHER" id="PTHR11712:SF336">
    <property type="entry name" value="3-OXOACYL-[ACYL-CARRIER-PROTEIN] SYNTHASE, MITOCHONDRIAL"/>
    <property type="match status" value="1"/>
</dbReference>
<dbReference type="EMBL" id="JACPRF010000321">
    <property type="protein sequence ID" value="MBI2877311.1"/>
    <property type="molecule type" value="Genomic_DNA"/>
</dbReference>
<feature type="domain" description="Ketosynthase family 3 (KS3)" evidence="4">
    <location>
        <begin position="3"/>
        <end position="407"/>
    </location>
</feature>
<reference evidence="5" key="1">
    <citation type="submission" date="2020-07" db="EMBL/GenBank/DDBJ databases">
        <title>Huge and variable diversity of episymbiotic CPR bacteria and DPANN archaea in groundwater ecosystems.</title>
        <authorList>
            <person name="He C.Y."/>
            <person name="Keren R."/>
            <person name="Whittaker M."/>
            <person name="Farag I.F."/>
            <person name="Doudna J."/>
            <person name="Cate J.H.D."/>
            <person name="Banfield J.F."/>
        </authorList>
    </citation>
    <scope>NUCLEOTIDE SEQUENCE</scope>
    <source>
        <strain evidence="5">NC_groundwater_672_Ag_B-0.1um_62_36</strain>
    </source>
</reference>
<evidence type="ECO:0000259" key="4">
    <source>
        <dbReference type="PROSITE" id="PS52004"/>
    </source>
</evidence>
<dbReference type="InterPro" id="IPR014030">
    <property type="entry name" value="Ketoacyl_synth_N"/>
</dbReference>
<dbReference type="Pfam" id="PF00109">
    <property type="entry name" value="ketoacyl-synt"/>
    <property type="match status" value="1"/>
</dbReference>
<comment type="similarity">
    <text evidence="1 3">Belongs to the thiolase-like superfamily. Beta-ketoacyl-ACP synthases family.</text>
</comment>
<proteinExistence type="inferred from homology"/>
<dbReference type="GO" id="GO:0005829">
    <property type="term" value="C:cytosol"/>
    <property type="evidence" value="ECO:0007669"/>
    <property type="project" value="TreeGrafter"/>
</dbReference>
<dbReference type="InterPro" id="IPR016039">
    <property type="entry name" value="Thiolase-like"/>
</dbReference>
<dbReference type="Proteomes" id="UP000769766">
    <property type="component" value="Unassembled WGS sequence"/>
</dbReference>
<dbReference type="GO" id="GO:0004315">
    <property type="term" value="F:3-oxoacyl-[acyl-carrier-protein] synthase activity"/>
    <property type="evidence" value="ECO:0007669"/>
    <property type="project" value="TreeGrafter"/>
</dbReference>
<dbReference type="Pfam" id="PF02801">
    <property type="entry name" value="Ketoacyl-synt_C"/>
    <property type="match status" value="1"/>
</dbReference>
<sequence>MNSRRVVITGLGAIAPNGIGKEAFWKALIGGRSGIGRITRFDPSKYSSQVAGEVRAFDPTGYVSKKEAEKMGRATQFAVAAAQMALADAGFEGAREGSERKGVVIGHATMVMDVTEEQHNAFKEGDDPSRIHPIAVPMIAVGTPAAAVALRLGSQDSLITLSTNCTAGLNAIGYAAEQIKQGRLDLAVAGGTSAVLTPYLFGCFCAAKGSLTPNRDPARASRPFDRERDGAVYAEGAGMVILEPLEAAQARGASIYGEVLGYMEGNRTALRESQGLSETIRLVLKKTHLRPEDIDYICAHSLSHPQLDLQETLAIKDAFQEHSYRVPISAIKSMIGHPGTASGPLQLIAAAMAIREGWIPPTIHYEHPDPQCDLDYVPNESRRNRVDVVLINAGGLGGMESCLVIRRV</sequence>
<dbReference type="PROSITE" id="PS52004">
    <property type="entry name" value="KS3_2"/>
    <property type="match status" value="1"/>
</dbReference>
<name>A0A932CQK4_UNCTE</name>
<dbReference type="PANTHER" id="PTHR11712">
    <property type="entry name" value="POLYKETIDE SYNTHASE-RELATED"/>
    <property type="match status" value="1"/>
</dbReference>
<accession>A0A932CQK4</accession>
<dbReference type="SMART" id="SM00825">
    <property type="entry name" value="PKS_KS"/>
    <property type="match status" value="1"/>
</dbReference>
<dbReference type="AlphaFoldDB" id="A0A932CQK4"/>
<evidence type="ECO:0000256" key="2">
    <source>
        <dbReference type="ARBA" id="ARBA00022679"/>
    </source>
</evidence>
<dbReference type="InterPro" id="IPR014031">
    <property type="entry name" value="Ketoacyl_synth_C"/>
</dbReference>
<keyword evidence="2 3" id="KW-0808">Transferase</keyword>
<dbReference type="Gene3D" id="3.40.47.10">
    <property type="match status" value="2"/>
</dbReference>
<dbReference type="InterPro" id="IPR000794">
    <property type="entry name" value="Beta-ketoacyl_synthase"/>
</dbReference>